<accession>A0A5Q0UG19</accession>
<evidence type="ECO:0000256" key="1">
    <source>
        <dbReference type="SAM" id="Phobius"/>
    </source>
</evidence>
<keyword evidence="1" id="KW-1133">Transmembrane helix</keyword>
<dbReference type="RefSeq" id="WP_153550333.1">
    <property type="nucleotide sequence ID" value="NZ_CP040089.1"/>
</dbReference>
<reference evidence="3" key="1">
    <citation type="submission" date="2019-05" db="EMBL/GenBank/DDBJ databases">
        <title>Candidatus Nanohalobium constans, a novel model system to study the DPANN nano-sized archaea: genomic and physiological characterization of a nanoarchaeon co-cultured with its chitinotrophic host.</title>
        <authorList>
            <person name="La Cono V."/>
            <person name="Arcadi E."/>
            <person name="Crisafi F."/>
            <person name="Denaro R."/>
            <person name="La Spada G."/>
            <person name="Messina E."/>
            <person name="Smedile F."/>
            <person name="Toshchakov S.V."/>
            <person name="Shevchenko M.A."/>
            <person name="Golyshin P.N."/>
            <person name="Golyshina O.V."/>
            <person name="Ferrer M."/>
            <person name="Rohde M."/>
            <person name="Mushegian A."/>
            <person name="Sorokin D.Y."/>
            <person name="Giuliano L."/>
            <person name="Yakimov M.M."/>
        </authorList>
    </citation>
    <scope>NUCLEOTIDE SEQUENCE [LARGE SCALE GENOMIC DNA]</scope>
    <source>
        <strain evidence="3">LC1Nh</strain>
    </source>
</reference>
<organism evidence="2 3">
    <name type="scientific">Candidatus Nanohalobium constans</name>
    <dbReference type="NCBI Taxonomy" id="2565781"/>
    <lineage>
        <taxon>Archaea</taxon>
        <taxon>Candidatus Nanohalarchaeota</taxon>
        <taxon>Candidatus Nanohalobia</taxon>
        <taxon>Candidatus Nanohalobiales</taxon>
        <taxon>Candidatus Nanohalobiaceae</taxon>
        <taxon>Candidatus Nanohalobium</taxon>
    </lineage>
</organism>
<dbReference type="Proteomes" id="UP000377803">
    <property type="component" value="Chromosome"/>
</dbReference>
<dbReference type="EMBL" id="CP040089">
    <property type="protein sequence ID" value="QGA80593.1"/>
    <property type="molecule type" value="Genomic_DNA"/>
</dbReference>
<keyword evidence="1" id="KW-0812">Transmembrane</keyword>
<feature type="transmembrane region" description="Helical" evidence="1">
    <location>
        <begin position="12"/>
        <end position="31"/>
    </location>
</feature>
<keyword evidence="3" id="KW-1185">Reference proteome</keyword>
<gene>
    <name evidence="2" type="ORF">LC1Nh_0704</name>
</gene>
<feature type="transmembrane region" description="Helical" evidence="1">
    <location>
        <begin position="37"/>
        <end position="54"/>
    </location>
</feature>
<dbReference type="GeneID" id="42365091"/>
<keyword evidence="1" id="KW-0472">Membrane</keyword>
<dbReference type="AlphaFoldDB" id="A0A5Q0UG19"/>
<evidence type="ECO:0000313" key="2">
    <source>
        <dbReference type="EMBL" id="QGA80593.1"/>
    </source>
</evidence>
<feature type="transmembrane region" description="Helical" evidence="1">
    <location>
        <begin position="74"/>
        <end position="93"/>
    </location>
</feature>
<protein>
    <submittedName>
        <fullName evidence="2">Uncharacterized protein</fullName>
    </submittedName>
</protein>
<evidence type="ECO:0000313" key="3">
    <source>
        <dbReference type="Proteomes" id="UP000377803"/>
    </source>
</evidence>
<proteinExistence type="predicted"/>
<dbReference type="KEGG" id="ncon:LC1Nh_0704"/>
<name>A0A5Q0UG19_9ARCH</name>
<feature type="transmembrane region" description="Helical" evidence="1">
    <location>
        <begin position="99"/>
        <end position="119"/>
    </location>
</feature>
<sequence>MAKDIGDKLKEYGFIFASGLAGIIFATTVLLNEPGNAFDYLVIPSGVVIGNIAGRKIRRSMGKPASDERDIQNYESGMSWGFITFAVLTAVQASTALNIAVTEILMWSVGVAFTVTLYAEISQSGLKGLMAR</sequence>